<dbReference type="Proteomes" id="UP000186601">
    <property type="component" value="Unassembled WGS sequence"/>
</dbReference>
<gene>
    <name evidence="2" type="ORF">PHLCEN_2v3921</name>
</gene>
<sequence>MERTARIKKICMKAAKKRLEMLWAAQATQCEQGLPESNESKESNEEPSSSHAHQQWNSFQHAAKDILDRLISDLSEHGLQWGDLVNYISDPHSKRGTLRYYGFFAKEGTVQSVLDNWLPWENCAGCKIVHE</sequence>
<reference evidence="2 3" key="1">
    <citation type="submission" date="2018-02" db="EMBL/GenBank/DDBJ databases">
        <title>Genome sequence of the basidiomycete white-rot fungus Phlebia centrifuga.</title>
        <authorList>
            <person name="Granchi Z."/>
            <person name="Peng M."/>
            <person name="de Vries R.P."/>
            <person name="Hilden K."/>
            <person name="Makela M.R."/>
            <person name="Grigoriev I."/>
            <person name="Riley R."/>
        </authorList>
    </citation>
    <scope>NUCLEOTIDE SEQUENCE [LARGE SCALE GENOMIC DNA]</scope>
    <source>
        <strain evidence="2 3">FBCC195</strain>
    </source>
</reference>
<name>A0A2R6QB69_9APHY</name>
<comment type="caution">
    <text evidence="2">The sequence shown here is derived from an EMBL/GenBank/DDBJ whole genome shotgun (WGS) entry which is preliminary data.</text>
</comment>
<dbReference type="AlphaFoldDB" id="A0A2R6QB69"/>
<evidence type="ECO:0000313" key="2">
    <source>
        <dbReference type="EMBL" id="PSS05365.1"/>
    </source>
</evidence>
<keyword evidence="3" id="KW-1185">Reference proteome</keyword>
<organism evidence="2 3">
    <name type="scientific">Hermanssonia centrifuga</name>
    <dbReference type="NCBI Taxonomy" id="98765"/>
    <lineage>
        <taxon>Eukaryota</taxon>
        <taxon>Fungi</taxon>
        <taxon>Dikarya</taxon>
        <taxon>Basidiomycota</taxon>
        <taxon>Agaricomycotina</taxon>
        <taxon>Agaricomycetes</taxon>
        <taxon>Polyporales</taxon>
        <taxon>Meruliaceae</taxon>
        <taxon>Hermanssonia</taxon>
    </lineage>
</organism>
<accession>A0A2R6QB69</accession>
<evidence type="ECO:0000313" key="3">
    <source>
        <dbReference type="Proteomes" id="UP000186601"/>
    </source>
</evidence>
<protein>
    <submittedName>
        <fullName evidence="2">Uncharacterized protein</fullName>
    </submittedName>
</protein>
<feature type="region of interest" description="Disordered" evidence="1">
    <location>
        <begin position="32"/>
        <end position="55"/>
    </location>
</feature>
<proteinExistence type="predicted"/>
<evidence type="ECO:0000256" key="1">
    <source>
        <dbReference type="SAM" id="MobiDB-lite"/>
    </source>
</evidence>
<dbReference type="EMBL" id="MLYV02000374">
    <property type="protein sequence ID" value="PSS05365.1"/>
    <property type="molecule type" value="Genomic_DNA"/>
</dbReference>